<name>A0A0D0AQN9_9AGAR</name>
<dbReference type="AlphaFoldDB" id="A0A0D0AQN9"/>
<dbReference type="HOGENOM" id="CLU_163073_0_0_1"/>
<dbReference type="OrthoDB" id="3054003at2759"/>
<evidence type="ECO:0000313" key="2">
    <source>
        <dbReference type="EMBL" id="KIK52650.1"/>
    </source>
</evidence>
<dbReference type="InterPro" id="IPR029472">
    <property type="entry name" value="Copia-like_N"/>
</dbReference>
<evidence type="ECO:0000259" key="1">
    <source>
        <dbReference type="Pfam" id="PF14244"/>
    </source>
</evidence>
<evidence type="ECO:0000313" key="3">
    <source>
        <dbReference type="Proteomes" id="UP000053593"/>
    </source>
</evidence>
<protein>
    <recommendedName>
        <fullName evidence="1">Retrotransposon Copia-like N-terminal domain-containing protein</fullName>
    </recommendedName>
</protein>
<accession>A0A0D0AQN9</accession>
<organism evidence="2 3">
    <name type="scientific">Collybiopsis luxurians FD-317 M1</name>
    <dbReference type="NCBI Taxonomy" id="944289"/>
    <lineage>
        <taxon>Eukaryota</taxon>
        <taxon>Fungi</taxon>
        <taxon>Dikarya</taxon>
        <taxon>Basidiomycota</taxon>
        <taxon>Agaricomycotina</taxon>
        <taxon>Agaricomycetes</taxon>
        <taxon>Agaricomycetidae</taxon>
        <taxon>Agaricales</taxon>
        <taxon>Marasmiineae</taxon>
        <taxon>Omphalotaceae</taxon>
        <taxon>Collybiopsis</taxon>
        <taxon>Collybiopsis luxurians</taxon>
    </lineage>
</organism>
<proteinExistence type="predicted"/>
<gene>
    <name evidence="2" type="ORF">GYMLUDRAFT_179909</name>
</gene>
<feature type="non-terminal residue" evidence="2">
    <location>
        <position position="125"/>
    </location>
</feature>
<sequence>MSVSQNSVTAPRFPEAKQLIGEDNWREYKREVVLAVQSRSLMGYLDGTIPKPLPTTSASPGSYGRSVYPAIAATPYYSAIPHFEEWITRDAITTSIIVTNIVDPVGVGVDENKPASLIWRELVAK</sequence>
<reference evidence="2 3" key="1">
    <citation type="submission" date="2014-04" db="EMBL/GenBank/DDBJ databases">
        <title>Evolutionary Origins and Diversification of the Mycorrhizal Mutualists.</title>
        <authorList>
            <consortium name="DOE Joint Genome Institute"/>
            <consortium name="Mycorrhizal Genomics Consortium"/>
            <person name="Kohler A."/>
            <person name="Kuo A."/>
            <person name="Nagy L.G."/>
            <person name="Floudas D."/>
            <person name="Copeland A."/>
            <person name="Barry K.W."/>
            <person name="Cichocki N."/>
            <person name="Veneault-Fourrey C."/>
            <person name="LaButti K."/>
            <person name="Lindquist E.A."/>
            <person name="Lipzen A."/>
            <person name="Lundell T."/>
            <person name="Morin E."/>
            <person name="Murat C."/>
            <person name="Riley R."/>
            <person name="Ohm R."/>
            <person name="Sun H."/>
            <person name="Tunlid A."/>
            <person name="Henrissat B."/>
            <person name="Grigoriev I.V."/>
            <person name="Hibbett D.S."/>
            <person name="Martin F."/>
        </authorList>
    </citation>
    <scope>NUCLEOTIDE SEQUENCE [LARGE SCALE GENOMIC DNA]</scope>
    <source>
        <strain evidence="2 3">FD-317 M1</strain>
    </source>
</reference>
<feature type="domain" description="Retrotransposon Copia-like N-terminal" evidence="1">
    <location>
        <begin position="22"/>
        <end position="52"/>
    </location>
</feature>
<dbReference type="Proteomes" id="UP000053593">
    <property type="component" value="Unassembled WGS sequence"/>
</dbReference>
<dbReference type="Pfam" id="PF14244">
    <property type="entry name" value="Retrotran_gag_3"/>
    <property type="match status" value="1"/>
</dbReference>
<keyword evidence="3" id="KW-1185">Reference proteome</keyword>
<dbReference type="EMBL" id="KN834839">
    <property type="protein sequence ID" value="KIK52650.1"/>
    <property type="molecule type" value="Genomic_DNA"/>
</dbReference>